<evidence type="ECO:0000256" key="10">
    <source>
        <dbReference type="ARBA" id="ARBA00023128"/>
    </source>
</evidence>
<dbReference type="GO" id="GO:0031966">
    <property type="term" value="C:mitochondrial membrane"/>
    <property type="evidence" value="ECO:0007669"/>
    <property type="project" value="UniProtKB-SubCell"/>
</dbReference>
<evidence type="ECO:0000313" key="14">
    <source>
        <dbReference type="EMBL" id="AXS64959.1"/>
    </source>
</evidence>
<keyword evidence="6 12" id="KW-0812">Transmembrane</keyword>
<comment type="subunit">
    <text evidence="3">F-type ATPases have 2 components, CF(1) - the catalytic core - and CF(0) - the membrane proton channel.</text>
</comment>
<dbReference type="AlphaFoldDB" id="A0A346RFW2"/>
<name>A0A346RFW2_9COLE</name>
<evidence type="ECO:0000256" key="13">
    <source>
        <dbReference type="SAM" id="Phobius"/>
    </source>
</evidence>
<proteinExistence type="inferred from homology"/>
<sequence length="51" mass="6213">MPQMAPLNWILLSLLFIFLFIMMIILNYYIFLYTPINMTKIPLISSKSWKW</sequence>
<keyword evidence="9 12" id="KW-0406">Ion transport</keyword>
<evidence type="ECO:0000256" key="11">
    <source>
        <dbReference type="ARBA" id="ARBA00023136"/>
    </source>
</evidence>
<evidence type="ECO:0000256" key="7">
    <source>
        <dbReference type="ARBA" id="ARBA00022781"/>
    </source>
</evidence>
<dbReference type="GO" id="GO:0045259">
    <property type="term" value="C:proton-transporting ATP synthase complex"/>
    <property type="evidence" value="ECO:0007669"/>
    <property type="project" value="UniProtKB-KW"/>
</dbReference>
<evidence type="ECO:0000256" key="6">
    <source>
        <dbReference type="ARBA" id="ARBA00022692"/>
    </source>
</evidence>
<feature type="transmembrane region" description="Helical" evidence="13">
    <location>
        <begin position="6"/>
        <end position="31"/>
    </location>
</feature>
<dbReference type="InterPro" id="IPR001421">
    <property type="entry name" value="ATP8_metazoa"/>
</dbReference>
<evidence type="ECO:0000256" key="9">
    <source>
        <dbReference type="ARBA" id="ARBA00023065"/>
    </source>
</evidence>
<accession>A0A346RFW2</accession>
<comment type="similarity">
    <text evidence="2 12">Belongs to the ATPase protein 8 family.</text>
</comment>
<reference evidence="14" key="1">
    <citation type="journal article" date="2018" name="J. ISSAAS">
        <title>The contribution of mitochondrial metagenomics to large-scale data mining and phylogenetic analysis of Coleoptera.</title>
        <authorList>
            <person name="Miller K."/>
            <person name="Linard B."/>
            <person name="Motyka M."/>
            <person name="Bocek M."/>
            <person name="Vogler A.P."/>
        </authorList>
    </citation>
    <scope>NUCLEOTIDE SEQUENCE</scope>
</reference>
<keyword evidence="4 12" id="KW-0813">Transport</keyword>
<dbReference type="GO" id="GO:0015986">
    <property type="term" value="P:proton motive force-driven ATP synthesis"/>
    <property type="evidence" value="ECO:0007669"/>
    <property type="project" value="InterPro"/>
</dbReference>
<evidence type="ECO:0000256" key="8">
    <source>
        <dbReference type="ARBA" id="ARBA00022989"/>
    </source>
</evidence>
<dbReference type="GO" id="GO:0015078">
    <property type="term" value="F:proton transmembrane transporter activity"/>
    <property type="evidence" value="ECO:0007669"/>
    <property type="project" value="InterPro"/>
</dbReference>
<organism evidence="14">
    <name type="scientific">Coleoptera sp. 5 KM-2017</name>
    <dbReference type="NCBI Taxonomy" id="2219339"/>
    <lineage>
        <taxon>Eukaryota</taxon>
        <taxon>Metazoa</taxon>
        <taxon>Ecdysozoa</taxon>
        <taxon>Arthropoda</taxon>
        <taxon>Hexapoda</taxon>
        <taxon>Insecta</taxon>
        <taxon>Pterygota</taxon>
        <taxon>Neoptera</taxon>
        <taxon>Endopterygota</taxon>
        <taxon>Coleoptera</taxon>
    </lineage>
</organism>
<dbReference type="EMBL" id="MG193343">
    <property type="protein sequence ID" value="AXS64959.1"/>
    <property type="molecule type" value="Genomic_DNA"/>
</dbReference>
<comment type="subcellular location">
    <subcellularLocation>
        <location evidence="1 12">Mitochondrion membrane</location>
        <topology evidence="1 12">Single-pass membrane protein</topology>
    </subcellularLocation>
</comment>
<evidence type="ECO:0000256" key="5">
    <source>
        <dbReference type="ARBA" id="ARBA00022547"/>
    </source>
</evidence>
<keyword evidence="11 13" id="KW-0472">Membrane</keyword>
<evidence type="ECO:0000256" key="3">
    <source>
        <dbReference type="ARBA" id="ARBA00011291"/>
    </source>
</evidence>
<keyword evidence="7 12" id="KW-0375">Hydrogen ion transport</keyword>
<dbReference type="Pfam" id="PF00895">
    <property type="entry name" value="ATP-synt_8"/>
    <property type="match status" value="1"/>
</dbReference>
<evidence type="ECO:0000256" key="4">
    <source>
        <dbReference type="ARBA" id="ARBA00022448"/>
    </source>
</evidence>
<evidence type="ECO:0000256" key="2">
    <source>
        <dbReference type="ARBA" id="ARBA00008892"/>
    </source>
</evidence>
<gene>
    <name evidence="14" type="primary">atp8</name>
</gene>
<keyword evidence="5 12" id="KW-0138">CF(0)</keyword>
<keyword evidence="10 12" id="KW-0496">Mitochondrion</keyword>
<protein>
    <recommendedName>
        <fullName evidence="12">ATP synthase complex subunit 8</fullName>
    </recommendedName>
</protein>
<evidence type="ECO:0000256" key="1">
    <source>
        <dbReference type="ARBA" id="ARBA00004304"/>
    </source>
</evidence>
<evidence type="ECO:0000256" key="12">
    <source>
        <dbReference type="RuleBase" id="RU003661"/>
    </source>
</evidence>
<keyword evidence="8 13" id="KW-1133">Transmembrane helix</keyword>
<geneLocation type="mitochondrion" evidence="14"/>